<comment type="catalytic activity">
    <reaction evidence="1">
        <text>a uridine in mRNA = a pseudouridine in mRNA</text>
        <dbReference type="Rhea" id="RHEA:56644"/>
        <dbReference type="Rhea" id="RHEA-COMP:14658"/>
        <dbReference type="Rhea" id="RHEA-COMP:14659"/>
        <dbReference type="ChEBI" id="CHEBI:65314"/>
        <dbReference type="ChEBI" id="CHEBI:65315"/>
    </reaction>
</comment>
<dbReference type="CDD" id="cd02568">
    <property type="entry name" value="PseudoU_synth_PUS1_PUS2"/>
    <property type="match status" value="1"/>
</dbReference>
<dbReference type="OrthoDB" id="10256309at2759"/>
<evidence type="ECO:0000256" key="5">
    <source>
        <dbReference type="ARBA" id="ARBA00022694"/>
    </source>
</evidence>
<keyword evidence="13" id="KW-1185">Reference proteome</keyword>
<dbReference type="Gene3D" id="3.30.70.660">
    <property type="entry name" value="Pseudouridine synthase I, catalytic domain, C-terminal subdomain"/>
    <property type="match status" value="1"/>
</dbReference>
<dbReference type="InterPro" id="IPR020095">
    <property type="entry name" value="PsdUridine_synth_TruA_C"/>
</dbReference>
<comment type="catalytic activity">
    <reaction evidence="8">
        <text>a uridine in tRNA = a pseudouridine in tRNA</text>
        <dbReference type="Rhea" id="RHEA:54572"/>
        <dbReference type="Rhea" id="RHEA-COMP:13339"/>
        <dbReference type="Rhea" id="RHEA-COMP:13934"/>
        <dbReference type="ChEBI" id="CHEBI:65314"/>
        <dbReference type="ChEBI" id="CHEBI:65315"/>
    </reaction>
</comment>
<keyword evidence="6" id="KW-0413">Isomerase</keyword>
<evidence type="ECO:0000256" key="10">
    <source>
        <dbReference type="PIRSR" id="PIRSR641708-2"/>
    </source>
</evidence>
<dbReference type="GO" id="GO:0003723">
    <property type="term" value="F:RNA binding"/>
    <property type="evidence" value="ECO:0007669"/>
    <property type="project" value="InterPro"/>
</dbReference>
<dbReference type="NCBIfam" id="TIGR00071">
    <property type="entry name" value="hisT_truA"/>
    <property type="match status" value="1"/>
</dbReference>
<dbReference type="InterPro" id="IPR020094">
    <property type="entry name" value="TruA/RsuA/RluB/E/F_N"/>
</dbReference>
<dbReference type="InParanoid" id="A0A1E7FH56"/>
<dbReference type="GO" id="GO:0005634">
    <property type="term" value="C:nucleus"/>
    <property type="evidence" value="ECO:0007669"/>
    <property type="project" value="UniProtKB-SubCell"/>
</dbReference>
<dbReference type="EMBL" id="KV784357">
    <property type="protein sequence ID" value="OEU17516.1"/>
    <property type="molecule type" value="Genomic_DNA"/>
</dbReference>
<organism evidence="12 13">
    <name type="scientific">Fragilariopsis cylindrus CCMP1102</name>
    <dbReference type="NCBI Taxonomy" id="635003"/>
    <lineage>
        <taxon>Eukaryota</taxon>
        <taxon>Sar</taxon>
        <taxon>Stramenopiles</taxon>
        <taxon>Ochrophyta</taxon>
        <taxon>Bacillariophyta</taxon>
        <taxon>Bacillariophyceae</taxon>
        <taxon>Bacillariophycidae</taxon>
        <taxon>Bacillariales</taxon>
        <taxon>Bacillariaceae</taxon>
        <taxon>Fragilariopsis</taxon>
    </lineage>
</organism>
<dbReference type="PANTHER" id="PTHR11142">
    <property type="entry name" value="PSEUDOURIDYLATE SYNTHASE"/>
    <property type="match status" value="1"/>
</dbReference>
<dbReference type="GO" id="GO:0031119">
    <property type="term" value="P:tRNA pseudouridine synthesis"/>
    <property type="evidence" value="ECO:0007669"/>
    <property type="project" value="InterPro"/>
</dbReference>
<feature type="active site" description="Nucleophile" evidence="9">
    <location>
        <position position="96"/>
    </location>
</feature>
<evidence type="ECO:0000313" key="13">
    <source>
        <dbReference type="Proteomes" id="UP000095751"/>
    </source>
</evidence>
<evidence type="ECO:0000256" key="1">
    <source>
        <dbReference type="ARBA" id="ARBA00001166"/>
    </source>
</evidence>
<evidence type="ECO:0000256" key="8">
    <source>
        <dbReference type="ARBA" id="ARBA00036943"/>
    </source>
</evidence>
<dbReference type="FunFam" id="3.30.70.580:FF:000002">
    <property type="entry name" value="tRNA pseudouridine synthase"/>
    <property type="match status" value="1"/>
</dbReference>
<dbReference type="KEGG" id="fcy:FRACYDRAFT_183793"/>
<comment type="subcellular location">
    <subcellularLocation>
        <location evidence="2">Nucleus</location>
    </subcellularLocation>
</comment>
<comment type="similarity">
    <text evidence="3">Belongs to the tRNA pseudouridine synthase TruA family.</text>
</comment>
<dbReference type="GO" id="GO:0006397">
    <property type="term" value="P:mRNA processing"/>
    <property type="evidence" value="ECO:0007669"/>
    <property type="project" value="UniProtKB-KW"/>
</dbReference>
<keyword evidence="5" id="KW-0819">tRNA processing</keyword>
<dbReference type="InterPro" id="IPR041708">
    <property type="entry name" value="PUS1/PUS2-like"/>
</dbReference>
<dbReference type="InterPro" id="IPR020097">
    <property type="entry name" value="PsdUridine_synth_TruA_a/b_dom"/>
</dbReference>
<evidence type="ECO:0000256" key="4">
    <source>
        <dbReference type="ARBA" id="ARBA00022664"/>
    </source>
</evidence>
<keyword evidence="7" id="KW-0539">Nucleus</keyword>
<dbReference type="GO" id="GO:1990481">
    <property type="term" value="P:mRNA pseudouridine synthesis"/>
    <property type="evidence" value="ECO:0007669"/>
    <property type="project" value="TreeGrafter"/>
</dbReference>
<protein>
    <submittedName>
        <fullName evidence="12">Pseudouridine synthase</fullName>
    </submittedName>
</protein>
<accession>A0A1E7FH56</accession>
<dbReference type="PANTHER" id="PTHR11142:SF4">
    <property type="entry name" value="PSEUDOURIDYLATE SYNTHASE 1 HOMOLOG"/>
    <property type="match status" value="1"/>
</dbReference>
<evidence type="ECO:0000256" key="2">
    <source>
        <dbReference type="ARBA" id="ARBA00004123"/>
    </source>
</evidence>
<dbReference type="InterPro" id="IPR001406">
    <property type="entry name" value="PsdUridine_synth_TruA"/>
</dbReference>
<proteinExistence type="inferred from homology"/>
<evidence type="ECO:0000256" key="7">
    <source>
        <dbReference type="ARBA" id="ARBA00023242"/>
    </source>
</evidence>
<dbReference type="InterPro" id="IPR020103">
    <property type="entry name" value="PsdUridine_synth_cat_dom_sf"/>
</dbReference>
<dbReference type="Pfam" id="PF01416">
    <property type="entry name" value="PseudoU_synth_1"/>
    <property type="match status" value="1"/>
</dbReference>
<evidence type="ECO:0000256" key="3">
    <source>
        <dbReference type="ARBA" id="ARBA00009375"/>
    </source>
</evidence>
<evidence type="ECO:0000313" key="12">
    <source>
        <dbReference type="EMBL" id="OEU17516.1"/>
    </source>
</evidence>
<dbReference type="FunCoup" id="A0A1E7FH56">
    <property type="interactions" value="181"/>
</dbReference>
<evidence type="ECO:0000256" key="6">
    <source>
        <dbReference type="ARBA" id="ARBA00023235"/>
    </source>
</evidence>
<dbReference type="Proteomes" id="UP000095751">
    <property type="component" value="Unassembled WGS sequence"/>
</dbReference>
<dbReference type="GO" id="GO:0009982">
    <property type="term" value="F:pseudouridine synthase activity"/>
    <property type="evidence" value="ECO:0007669"/>
    <property type="project" value="InterPro"/>
</dbReference>
<sequence>MYGVTLDLEETTAATTSATDTNDDKNLETEKKDTVKRKVALLLGFLGTKYGGFQINPEQKTIQAEMELALYRSGMISKDNFGTQHKYSWSNSARTDKGVHACAQVCSLKLELPENDWEAHTDNNTVEERLVGARQRLQKNLPDDICVISMNRTTRNFCAKTQRDRVRYQYMIPSFLLHPDWRTIMTEQGVDINSGREARENYSKMPLSVEMATKIQLILREYRSTEDNRNLLQSALKKYEGTHPFHNFTKNIKPGQPQGQRFIESFEVSDPVIVDGMEWIPTEVLGQSFLLHQIRKMVCVAVDIARGAVPIEFIDKALSNKENLALHVAPAQGLFLEMSYFDGYNRRKNSQSNHDLLDLNWTVDGPVKDRWIQFRDVVRDHIVQEEKNEMNFIQYLFR</sequence>
<evidence type="ECO:0000259" key="11">
    <source>
        <dbReference type="Pfam" id="PF01416"/>
    </source>
</evidence>
<dbReference type="FunFam" id="3.30.70.660:FF:000002">
    <property type="entry name" value="tRNA pseudouridine synthase"/>
    <property type="match status" value="1"/>
</dbReference>
<feature type="domain" description="Pseudouridine synthase I TruA alpha/beta" evidence="11">
    <location>
        <begin position="235"/>
        <end position="342"/>
    </location>
</feature>
<name>A0A1E7FH56_9STRA</name>
<keyword evidence="4" id="KW-0507">mRNA processing</keyword>
<dbReference type="Gene3D" id="3.30.70.580">
    <property type="entry name" value="Pseudouridine synthase I, catalytic domain, N-terminal subdomain"/>
    <property type="match status" value="1"/>
</dbReference>
<dbReference type="AlphaFoldDB" id="A0A1E7FH56"/>
<evidence type="ECO:0000256" key="9">
    <source>
        <dbReference type="PIRSR" id="PIRSR641708-1"/>
    </source>
</evidence>
<dbReference type="SUPFAM" id="SSF55120">
    <property type="entry name" value="Pseudouridine synthase"/>
    <property type="match status" value="1"/>
</dbReference>
<gene>
    <name evidence="12" type="ORF">FRACYDRAFT_183793</name>
</gene>
<feature type="binding site" evidence="10">
    <location>
        <position position="168"/>
    </location>
    <ligand>
        <name>substrate</name>
    </ligand>
</feature>
<reference evidence="12 13" key="1">
    <citation type="submission" date="2016-09" db="EMBL/GenBank/DDBJ databases">
        <title>Extensive genetic diversity and differential bi-allelic expression allows diatom success in the polar Southern Ocean.</title>
        <authorList>
            <consortium name="DOE Joint Genome Institute"/>
            <person name="Mock T."/>
            <person name="Otillar R.P."/>
            <person name="Strauss J."/>
            <person name="Dupont C."/>
            <person name="Frickenhaus S."/>
            <person name="Maumus F."/>
            <person name="Mcmullan M."/>
            <person name="Sanges R."/>
            <person name="Schmutz J."/>
            <person name="Toseland A."/>
            <person name="Valas R."/>
            <person name="Veluchamy A."/>
            <person name="Ward B.J."/>
            <person name="Allen A."/>
            <person name="Barry K."/>
            <person name="Falciatore A."/>
            <person name="Ferrante M."/>
            <person name="Fortunato A.E."/>
            <person name="Gloeckner G."/>
            <person name="Gruber A."/>
            <person name="Hipkin R."/>
            <person name="Janech M."/>
            <person name="Kroth P."/>
            <person name="Leese F."/>
            <person name="Lindquist E."/>
            <person name="Lyon B.R."/>
            <person name="Martin J."/>
            <person name="Mayer C."/>
            <person name="Parker M."/>
            <person name="Quesneville H."/>
            <person name="Raymond J."/>
            <person name="Uhlig C."/>
            <person name="Valentin K.U."/>
            <person name="Worden A.Z."/>
            <person name="Armbrust E.V."/>
            <person name="Bowler C."/>
            <person name="Green B."/>
            <person name="Moulton V."/>
            <person name="Van Oosterhout C."/>
            <person name="Grigoriev I."/>
        </authorList>
    </citation>
    <scope>NUCLEOTIDE SEQUENCE [LARGE SCALE GENOMIC DNA]</scope>
    <source>
        <strain evidence="12 13">CCMP1102</strain>
    </source>
</reference>